<dbReference type="VEuPathDB" id="FungiDB:PGTG_20438"/>
<reference key="1">
    <citation type="submission" date="2007-01" db="EMBL/GenBank/DDBJ databases">
        <title>The Genome Sequence of Puccinia graminis f. sp. tritici Strain CRL 75-36-700-3.</title>
        <authorList>
            <consortium name="The Broad Institute Genome Sequencing Platform"/>
            <person name="Birren B."/>
            <person name="Lander E."/>
            <person name="Galagan J."/>
            <person name="Nusbaum C."/>
            <person name="Devon K."/>
            <person name="Cuomo C."/>
            <person name="Jaffe D."/>
            <person name="Butler J."/>
            <person name="Alvarez P."/>
            <person name="Gnerre S."/>
            <person name="Grabherr M."/>
            <person name="Mauceli E."/>
            <person name="Brockman W."/>
            <person name="Young S."/>
            <person name="LaButti K."/>
            <person name="Sykes S."/>
            <person name="DeCaprio D."/>
            <person name="Crawford M."/>
            <person name="Koehrsen M."/>
            <person name="Engels R."/>
            <person name="Montgomery P."/>
            <person name="Pearson M."/>
            <person name="Howarth C."/>
            <person name="Larson L."/>
            <person name="White J."/>
            <person name="Zeng Q."/>
            <person name="Kodira C."/>
            <person name="Yandava C."/>
            <person name="Alvarado L."/>
            <person name="O'Leary S."/>
            <person name="Szabo L."/>
            <person name="Dean R."/>
            <person name="Schein J."/>
        </authorList>
    </citation>
    <scope>NUCLEOTIDE SEQUENCE</scope>
    <source>
        <strain>CRL 75-36-700-3</strain>
    </source>
</reference>
<dbReference type="AlphaFoldDB" id="E3NY33"/>
<feature type="compositionally biased region" description="Low complexity" evidence="1">
    <location>
        <begin position="26"/>
        <end position="38"/>
    </location>
</feature>
<protein>
    <submittedName>
        <fullName evidence="2">Uncharacterized protein</fullName>
    </submittedName>
</protein>
<dbReference type="InParanoid" id="E3NY33"/>
<name>E3NY33_PUCGT</name>
<dbReference type="Proteomes" id="UP000008783">
    <property type="component" value="Unassembled WGS sequence"/>
</dbReference>
<feature type="compositionally biased region" description="Polar residues" evidence="1">
    <location>
        <begin position="13"/>
        <end position="25"/>
    </location>
</feature>
<feature type="region of interest" description="Disordered" evidence="1">
    <location>
        <begin position="1"/>
        <end position="64"/>
    </location>
</feature>
<proteinExistence type="predicted"/>
<keyword evidence="3" id="KW-1185">Reference proteome</keyword>
<dbReference type="EMBL" id="DS990021">
    <property type="protein sequence ID" value="EFP94482.1"/>
    <property type="molecule type" value="Genomic_DNA"/>
</dbReference>
<dbReference type="GeneID" id="10527777"/>
<reference evidence="3" key="2">
    <citation type="journal article" date="2011" name="Proc. Natl. Acad. Sci. U.S.A.">
        <title>Obligate biotrophy features unraveled by the genomic analysis of rust fungi.</title>
        <authorList>
            <person name="Duplessis S."/>
            <person name="Cuomo C.A."/>
            <person name="Lin Y.-C."/>
            <person name="Aerts A."/>
            <person name="Tisserant E."/>
            <person name="Veneault-Fourrey C."/>
            <person name="Joly D.L."/>
            <person name="Hacquard S."/>
            <person name="Amselem J."/>
            <person name="Cantarel B.L."/>
            <person name="Chiu R."/>
            <person name="Coutinho P.M."/>
            <person name="Feau N."/>
            <person name="Field M."/>
            <person name="Frey P."/>
            <person name="Gelhaye E."/>
            <person name="Goldberg J."/>
            <person name="Grabherr M.G."/>
            <person name="Kodira C.D."/>
            <person name="Kohler A."/>
            <person name="Kuees U."/>
            <person name="Lindquist E.A."/>
            <person name="Lucas S.M."/>
            <person name="Mago R."/>
            <person name="Mauceli E."/>
            <person name="Morin E."/>
            <person name="Murat C."/>
            <person name="Pangilinan J.L."/>
            <person name="Park R."/>
            <person name="Pearson M."/>
            <person name="Quesneville H."/>
            <person name="Rouhier N."/>
            <person name="Sakthikumar S."/>
            <person name="Salamov A.A."/>
            <person name="Schmutz J."/>
            <person name="Selles B."/>
            <person name="Shapiro H."/>
            <person name="Tanguay P."/>
            <person name="Tuskan G.A."/>
            <person name="Henrissat B."/>
            <person name="Van de Peer Y."/>
            <person name="Rouze P."/>
            <person name="Ellis J.G."/>
            <person name="Dodds P.N."/>
            <person name="Schein J.E."/>
            <person name="Zhong S."/>
            <person name="Hamelin R.C."/>
            <person name="Grigoriev I.V."/>
            <person name="Szabo L.J."/>
            <person name="Martin F."/>
        </authorList>
    </citation>
    <scope>NUCLEOTIDE SEQUENCE [LARGE SCALE GENOMIC DNA]</scope>
    <source>
        <strain evidence="3">CRL 75-36-700-3 / race SCCL</strain>
    </source>
</reference>
<evidence type="ECO:0000313" key="3">
    <source>
        <dbReference type="Proteomes" id="UP000008783"/>
    </source>
</evidence>
<dbReference type="KEGG" id="pgr:PGTG_20438"/>
<evidence type="ECO:0000313" key="2">
    <source>
        <dbReference type="EMBL" id="EFP94482.1"/>
    </source>
</evidence>
<dbReference type="RefSeq" id="XP_003338901.1">
    <property type="nucleotide sequence ID" value="XM_003338853.1"/>
</dbReference>
<organism evidence="2 3">
    <name type="scientific">Puccinia graminis f. sp. tritici (strain CRL 75-36-700-3 / race SCCL)</name>
    <name type="common">Black stem rust fungus</name>
    <dbReference type="NCBI Taxonomy" id="418459"/>
    <lineage>
        <taxon>Eukaryota</taxon>
        <taxon>Fungi</taxon>
        <taxon>Dikarya</taxon>
        <taxon>Basidiomycota</taxon>
        <taxon>Pucciniomycotina</taxon>
        <taxon>Pucciniomycetes</taxon>
        <taxon>Pucciniales</taxon>
        <taxon>Pucciniaceae</taxon>
        <taxon>Puccinia</taxon>
    </lineage>
</organism>
<gene>
    <name evidence="2" type="ORF">PGTG_20438</name>
</gene>
<sequence length="111" mass="12017">MPSMTLRLRTPGSGKTFQATSSNASRPLPNNLPNTCTPRPKRSISSKPLEPKKPLMSLGRAEPPNIQETQQDFTGANQAICKLIQSLPQLIQTASRAINLHDEVANALKSA</sequence>
<evidence type="ECO:0000256" key="1">
    <source>
        <dbReference type="SAM" id="MobiDB-lite"/>
    </source>
</evidence>
<dbReference type="HOGENOM" id="CLU_2159661_0_0_1"/>
<accession>E3NY33</accession>